<keyword evidence="4" id="KW-1185">Reference proteome</keyword>
<dbReference type="Pfam" id="PF01467">
    <property type="entry name" value="CTP_transf_like"/>
    <property type="match status" value="1"/>
</dbReference>
<reference evidence="3" key="1">
    <citation type="submission" date="2021-02" db="EMBL/GenBank/DDBJ databases">
        <authorList>
            <person name="Dougan E. K."/>
            <person name="Rhodes N."/>
            <person name="Thang M."/>
            <person name="Chan C."/>
        </authorList>
    </citation>
    <scope>NUCLEOTIDE SEQUENCE</scope>
</reference>
<comment type="caution">
    <text evidence="3">The sequence shown here is derived from an EMBL/GenBank/DDBJ whole genome shotgun (WGS) entry which is preliminary data.</text>
</comment>
<name>A0A812KYH1_9DINO</name>
<evidence type="ECO:0000313" key="4">
    <source>
        <dbReference type="Proteomes" id="UP000604046"/>
    </source>
</evidence>
<dbReference type="SUPFAM" id="SSF52374">
    <property type="entry name" value="Nucleotidylyl transferase"/>
    <property type="match status" value="1"/>
</dbReference>
<feature type="region of interest" description="Disordered" evidence="1">
    <location>
        <begin position="329"/>
        <end position="350"/>
    </location>
</feature>
<dbReference type="Proteomes" id="UP000604046">
    <property type="component" value="Unassembled WGS sequence"/>
</dbReference>
<feature type="domain" description="Cytidyltransferase-like" evidence="2">
    <location>
        <begin position="415"/>
        <end position="556"/>
    </location>
</feature>
<organism evidence="3 4">
    <name type="scientific">Symbiodinium natans</name>
    <dbReference type="NCBI Taxonomy" id="878477"/>
    <lineage>
        <taxon>Eukaryota</taxon>
        <taxon>Sar</taxon>
        <taxon>Alveolata</taxon>
        <taxon>Dinophyceae</taxon>
        <taxon>Suessiales</taxon>
        <taxon>Symbiodiniaceae</taxon>
        <taxon>Symbiodinium</taxon>
    </lineage>
</organism>
<evidence type="ECO:0000256" key="1">
    <source>
        <dbReference type="SAM" id="MobiDB-lite"/>
    </source>
</evidence>
<sequence>MVMLLAQQAKAAKLASQEDPAVKDDNANISDFVVQLQDELKSMVDNVIKAAATSDAACKSAYDKVAAGCPVYDSNTTFLPPGFDGDFDALRETHKKCRNWLPEMKQEFESCHKIRDSLVSQEQALLDSFRDVNIFESPDECTISGNDVLAYYEAMRVHFKNRKDTFWETYYKLENVTVNITKYKCIDVEVAYYEKVAECETAQLKLEQTACDVHERTNESCKPLPDCYDGNWHSYMEEVTSSNDTIQDLKYEYRAIKRIQCLLEAFAADDMDSKIDECINTRHSTDVVNSTCVDNHENVKQPSYTMPDVCSTGVTAILLPNSSNYDATEYSSKGGQFSSRAPKKPKKTRTPSLMHFAESAQDMGPSKGALLLFVALACWATRSPFRGHIVTMSTTYSVPRSVQEGFRRHPRPILYFAGSFNPPHHGHLEAMFAAARNISLKVEDVMFVVAPKSDARLRQKMQVQGSFLFSWAQRVELFQLLLEEEGMAACFDDGFRNFTGSAMTIRVQTDRAFAAMGARVFRVMGEDRVRDHGVEDDPLVLSTPRGSLSSTEIRQRLVHDADSLVELVGHQMAQHYRRCFETTQAA</sequence>
<dbReference type="Gene3D" id="3.40.50.620">
    <property type="entry name" value="HUPs"/>
    <property type="match status" value="1"/>
</dbReference>
<dbReference type="AlphaFoldDB" id="A0A812KYH1"/>
<dbReference type="InterPro" id="IPR014729">
    <property type="entry name" value="Rossmann-like_a/b/a_fold"/>
</dbReference>
<accession>A0A812KYH1</accession>
<dbReference type="InterPro" id="IPR004821">
    <property type="entry name" value="Cyt_trans-like"/>
</dbReference>
<dbReference type="OrthoDB" id="414799at2759"/>
<evidence type="ECO:0000259" key="2">
    <source>
        <dbReference type="Pfam" id="PF01467"/>
    </source>
</evidence>
<proteinExistence type="predicted"/>
<dbReference type="EMBL" id="CAJNDS010000868">
    <property type="protein sequence ID" value="CAE7238434.1"/>
    <property type="molecule type" value="Genomic_DNA"/>
</dbReference>
<evidence type="ECO:0000313" key="3">
    <source>
        <dbReference type="EMBL" id="CAE7238434.1"/>
    </source>
</evidence>
<gene>
    <name evidence="3" type="primary">AMY1.6</name>
    <name evidence="3" type="ORF">SNAT2548_LOCUS10484</name>
</gene>
<dbReference type="GO" id="GO:0003824">
    <property type="term" value="F:catalytic activity"/>
    <property type="evidence" value="ECO:0007669"/>
    <property type="project" value="InterPro"/>
</dbReference>
<protein>
    <submittedName>
        <fullName evidence="3">AMY1.6 protein</fullName>
    </submittedName>
</protein>